<keyword evidence="2" id="KW-1185">Reference proteome</keyword>
<proteinExistence type="predicted"/>
<dbReference type="Proteomes" id="UP000031523">
    <property type="component" value="Chromosome"/>
</dbReference>
<protein>
    <submittedName>
        <fullName evidence="1">Uncharacterized protein</fullName>
    </submittedName>
</protein>
<dbReference type="EMBL" id="CP010519">
    <property type="protein sequence ID" value="AJE83360.1"/>
    <property type="molecule type" value="Genomic_DNA"/>
</dbReference>
<evidence type="ECO:0000313" key="1">
    <source>
        <dbReference type="EMBL" id="AJE83360.1"/>
    </source>
</evidence>
<sequence>MLDSGGLHRGDDLWPDAVGPDCMAARTRGQVLRMGDARSAARARCQAVQDRLRVEPFRSVVLACTGRMILGHRHRVCH</sequence>
<organism evidence="1 2">
    <name type="scientific">Streptomyces albus (strain ATCC 21838 / DSM 41398 / FERM P-419 / JCM 4703 / NBRC 107858)</name>
    <dbReference type="NCBI Taxonomy" id="1081613"/>
    <lineage>
        <taxon>Bacteria</taxon>
        <taxon>Bacillati</taxon>
        <taxon>Actinomycetota</taxon>
        <taxon>Actinomycetes</taxon>
        <taxon>Kitasatosporales</taxon>
        <taxon>Streptomycetaceae</taxon>
        <taxon>Streptomyces</taxon>
    </lineage>
</organism>
<evidence type="ECO:0000313" key="2">
    <source>
        <dbReference type="Proteomes" id="UP000031523"/>
    </source>
</evidence>
<name>A0A0B5EVX0_STRA4</name>
<reference evidence="1 2" key="1">
    <citation type="submission" date="2015-01" db="EMBL/GenBank/DDBJ databases">
        <title>Enhanced salinomycin production by adjusting the supply of polyketide extender units in Streptomyce albus DSM 41398.</title>
        <authorList>
            <person name="Lu C."/>
        </authorList>
    </citation>
    <scope>NUCLEOTIDE SEQUENCE [LARGE SCALE GENOMIC DNA]</scope>
    <source>
        <strain evidence="2">ATCC 21838 / DSM 41398 / FERM P-419 / JCM 4703 / NBRC 107858</strain>
    </source>
</reference>
<accession>A0A0B5EVX0</accession>
<dbReference type="KEGG" id="sals:SLNWT_2984"/>
<gene>
    <name evidence="1" type="ORF">SLNWT_2984</name>
</gene>
<dbReference type="AlphaFoldDB" id="A0A0B5EVX0"/>